<dbReference type="AlphaFoldDB" id="E8R3A8"/>
<evidence type="ECO:0000313" key="3">
    <source>
        <dbReference type="EMBL" id="ADV63618.1"/>
    </source>
</evidence>
<reference evidence="3 4" key="2">
    <citation type="journal article" date="2011" name="Stand. Genomic Sci.">
        <title>Complete genome sequence of Isosphaera pallida type strain (IS1B).</title>
        <authorList>
            <consortium name="US DOE Joint Genome Institute (JGI-PGF)"/>
            <person name="Goker M."/>
            <person name="Cleland D."/>
            <person name="Saunders E."/>
            <person name="Lapidus A."/>
            <person name="Nolan M."/>
            <person name="Lucas S."/>
            <person name="Hammon N."/>
            <person name="Deshpande S."/>
            <person name="Cheng J.F."/>
            <person name="Tapia R."/>
            <person name="Han C."/>
            <person name="Goodwin L."/>
            <person name="Pitluck S."/>
            <person name="Liolios K."/>
            <person name="Pagani I."/>
            <person name="Ivanova N."/>
            <person name="Mavromatis K."/>
            <person name="Pati A."/>
            <person name="Chen A."/>
            <person name="Palaniappan K."/>
            <person name="Land M."/>
            <person name="Hauser L."/>
            <person name="Chang Y.J."/>
            <person name="Jeffries C.D."/>
            <person name="Detter J.C."/>
            <person name="Beck B."/>
            <person name="Woyke T."/>
            <person name="Bristow J."/>
            <person name="Eisen J.A."/>
            <person name="Markowitz V."/>
            <person name="Hugenholtz P."/>
            <person name="Kyrpides N.C."/>
            <person name="Klenk H.P."/>
        </authorList>
    </citation>
    <scope>NUCLEOTIDE SEQUENCE [LARGE SCALE GENOMIC DNA]</scope>
    <source>
        <strain evidence="4">ATCC 43644 / DSM 9630 / IS1B</strain>
    </source>
</reference>
<dbReference type="HOGENOM" id="CLU_041661_0_0_0"/>
<dbReference type="InterPro" id="IPR045584">
    <property type="entry name" value="Pilin-like"/>
</dbReference>
<evidence type="ECO:0000259" key="2">
    <source>
        <dbReference type="Pfam" id="PF07596"/>
    </source>
</evidence>
<dbReference type="SUPFAM" id="SSF54523">
    <property type="entry name" value="Pili subunits"/>
    <property type="match status" value="1"/>
</dbReference>
<dbReference type="InterPro" id="IPR027558">
    <property type="entry name" value="Pre_pil_HX9DG_C"/>
</dbReference>
<dbReference type="InterPro" id="IPR012902">
    <property type="entry name" value="N_methyl_site"/>
</dbReference>
<proteinExistence type="predicted"/>
<dbReference type="RefSeq" id="WP_013565906.1">
    <property type="nucleotide sequence ID" value="NC_014962.1"/>
</dbReference>
<keyword evidence="1" id="KW-1133">Transmembrane helix</keyword>
<evidence type="ECO:0000256" key="1">
    <source>
        <dbReference type="SAM" id="Phobius"/>
    </source>
</evidence>
<gene>
    <name evidence="3" type="ordered locus">Isop_3053</name>
</gene>
<dbReference type="EMBL" id="CP002353">
    <property type="protein sequence ID" value="ADV63618.1"/>
    <property type="molecule type" value="Genomic_DNA"/>
</dbReference>
<dbReference type="eggNOG" id="COG2165">
    <property type="taxonomic scope" value="Bacteria"/>
</dbReference>
<dbReference type="InterPro" id="IPR011453">
    <property type="entry name" value="DUF1559"/>
</dbReference>
<keyword evidence="1" id="KW-0812">Transmembrane</keyword>
<dbReference type="NCBIfam" id="TIGR02532">
    <property type="entry name" value="IV_pilin_GFxxxE"/>
    <property type="match status" value="1"/>
</dbReference>
<dbReference type="STRING" id="575540.Isop_3053"/>
<reference key="1">
    <citation type="submission" date="2010-11" db="EMBL/GenBank/DDBJ databases">
        <title>The complete sequence of chromosome of Isophaera pallida ATCC 43644.</title>
        <authorList>
            <consortium name="US DOE Joint Genome Institute (JGI-PGF)"/>
            <person name="Lucas S."/>
            <person name="Copeland A."/>
            <person name="Lapidus A."/>
            <person name="Bruce D."/>
            <person name="Goodwin L."/>
            <person name="Pitluck S."/>
            <person name="Kyrpides N."/>
            <person name="Mavromatis K."/>
            <person name="Pagani I."/>
            <person name="Ivanova N."/>
            <person name="Saunders E."/>
            <person name="Brettin T."/>
            <person name="Detter J.C."/>
            <person name="Han C."/>
            <person name="Tapia R."/>
            <person name="Land M."/>
            <person name="Hauser L."/>
            <person name="Markowitz V."/>
            <person name="Cheng J.-F."/>
            <person name="Hugenholtz P."/>
            <person name="Woyke T."/>
            <person name="Wu D."/>
            <person name="Eisen J.A."/>
        </authorList>
    </citation>
    <scope>NUCLEOTIDE SEQUENCE</scope>
    <source>
        <strain>ATCC 43644</strain>
    </source>
</reference>
<dbReference type="Proteomes" id="UP000008631">
    <property type="component" value="Chromosome"/>
</dbReference>
<accession>E8R3A8</accession>
<dbReference type="Pfam" id="PF07596">
    <property type="entry name" value="SBP_bac_10"/>
    <property type="match status" value="1"/>
</dbReference>
<name>E8R3A8_ISOPI</name>
<feature type="domain" description="DUF1559" evidence="2">
    <location>
        <begin position="40"/>
        <end position="306"/>
    </location>
</feature>
<dbReference type="OrthoDB" id="217153at2"/>
<dbReference type="PANTHER" id="PTHR30093">
    <property type="entry name" value="GENERAL SECRETION PATHWAY PROTEIN G"/>
    <property type="match status" value="1"/>
</dbReference>
<protein>
    <recommendedName>
        <fullName evidence="2">DUF1559 domain-containing protein</fullName>
    </recommendedName>
</protein>
<dbReference type="InParanoid" id="E8R3A8"/>
<dbReference type="Gene3D" id="3.30.700.10">
    <property type="entry name" value="Glycoprotein, Type 4 Pilin"/>
    <property type="match status" value="1"/>
</dbReference>
<sequence>MTCCPVSLPGRVRAAFTLIELLVAVAIIAGLIALLLPAVQAAREAARRTQCVNNLKQIGLALHNYHAIHDTLPPGRVRSRVEGLGLVYSGFAMILPQLDQGPLYNGINFHLNADRGIGLRENLTARATRLSVFLCPSDTSSDADRPDQAPTNYVQNTGERHSVIDNSGPLYENSRVRMADVLDGSSQLAVVSEVARSSLIRANDVIELGSIQILSYEQSCAPNGPPRAAARGNRWIYGAPNHTMYSHHRPPNDPRPDCRGGVPFGDRTNAEWDRLSLDSAARSLHPGGVNTLFLDGSVRFVSNGVNPLIWRALGTRAGGEVVSSDW</sequence>
<dbReference type="KEGG" id="ipa:Isop_3053"/>
<keyword evidence="4" id="KW-1185">Reference proteome</keyword>
<dbReference type="PANTHER" id="PTHR30093:SF2">
    <property type="entry name" value="TYPE II SECRETION SYSTEM PROTEIN H"/>
    <property type="match status" value="1"/>
</dbReference>
<keyword evidence="1" id="KW-0472">Membrane</keyword>
<feature type="transmembrane region" description="Helical" evidence="1">
    <location>
        <begin position="15"/>
        <end position="39"/>
    </location>
</feature>
<organism evidence="3 4">
    <name type="scientific">Isosphaera pallida (strain ATCC 43644 / DSM 9630 / IS1B)</name>
    <dbReference type="NCBI Taxonomy" id="575540"/>
    <lineage>
        <taxon>Bacteria</taxon>
        <taxon>Pseudomonadati</taxon>
        <taxon>Planctomycetota</taxon>
        <taxon>Planctomycetia</taxon>
        <taxon>Isosphaerales</taxon>
        <taxon>Isosphaeraceae</taxon>
        <taxon>Isosphaera</taxon>
    </lineage>
</organism>
<dbReference type="NCBIfam" id="TIGR04294">
    <property type="entry name" value="pre_pil_HX9DG"/>
    <property type="match status" value="1"/>
</dbReference>
<evidence type="ECO:0000313" key="4">
    <source>
        <dbReference type="Proteomes" id="UP000008631"/>
    </source>
</evidence>